<accession>A0A2W5EDE4</accession>
<proteinExistence type="predicted"/>
<dbReference type="EMBL" id="QFOI01000458">
    <property type="protein sequence ID" value="PZP42051.1"/>
    <property type="molecule type" value="Genomic_DNA"/>
</dbReference>
<dbReference type="AlphaFoldDB" id="A0A2W5EDE4"/>
<sequence length="137" mass="15054">MPRKKFSFFRWSVLLLTFTVTVESCSKSSIQNTPETIKTLSAVNASPSISASVSDLISYKNSPHKIFVGYLVGDGADPQESFNPVNSPDSVDFLEFFAGNDPNRAHWRAAQAKGTRIVACHFLNDAYFDGSIKDPST</sequence>
<protein>
    <submittedName>
        <fullName evidence="1">Uncharacterized protein</fullName>
    </submittedName>
</protein>
<evidence type="ECO:0000313" key="2">
    <source>
        <dbReference type="Proteomes" id="UP000249645"/>
    </source>
</evidence>
<name>A0A2W5EDE4_9SPHI</name>
<reference evidence="1 2" key="1">
    <citation type="submission" date="2017-11" db="EMBL/GenBank/DDBJ databases">
        <title>Infants hospitalized years apart are colonized by the same room-sourced microbial strains.</title>
        <authorList>
            <person name="Brooks B."/>
            <person name="Olm M.R."/>
            <person name="Firek B.A."/>
            <person name="Baker R."/>
            <person name="Thomas B.C."/>
            <person name="Morowitz M.J."/>
            <person name="Banfield J.F."/>
        </authorList>
    </citation>
    <scope>NUCLEOTIDE SEQUENCE [LARGE SCALE GENOMIC DNA]</scope>
    <source>
        <strain evidence="1">S2_009_000_R2_76</strain>
    </source>
</reference>
<organism evidence="1 2">
    <name type="scientific">Pseudopedobacter saltans</name>
    <dbReference type="NCBI Taxonomy" id="151895"/>
    <lineage>
        <taxon>Bacteria</taxon>
        <taxon>Pseudomonadati</taxon>
        <taxon>Bacteroidota</taxon>
        <taxon>Sphingobacteriia</taxon>
        <taxon>Sphingobacteriales</taxon>
        <taxon>Sphingobacteriaceae</taxon>
        <taxon>Pseudopedobacter</taxon>
    </lineage>
</organism>
<feature type="non-terminal residue" evidence="1">
    <location>
        <position position="137"/>
    </location>
</feature>
<gene>
    <name evidence="1" type="ORF">DI598_17405</name>
</gene>
<comment type="caution">
    <text evidence="1">The sequence shown here is derived from an EMBL/GenBank/DDBJ whole genome shotgun (WGS) entry which is preliminary data.</text>
</comment>
<evidence type="ECO:0000313" key="1">
    <source>
        <dbReference type="EMBL" id="PZP42051.1"/>
    </source>
</evidence>
<dbReference type="Proteomes" id="UP000249645">
    <property type="component" value="Unassembled WGS sequence"/>
</dbReference>